<accession>A0A6G1SCY5</accession>
<dbReference type="EMBL" id="GGYP01003458">
    <property type="protein sequence ID" value="MDE48229.1"/>
    <property type="molecule type" value="Transcribed_RNA"/>
</dbReference>
<reference evidence="2" key="1">
    <citation type="submission" date="2018-10" db="EMBL/GenBank/DDBJ databases">
        <title>Transcriptome assembly of Aceria tosichella (Wheat curl mite) Type 2.</title>
        <authorList>
            <person name="Scully E.D."/>
            <person name="Geib S.M."/>
            <person name="Palmer N.A."/>
            <person name="Gupta A.K."/>
            <person name="Sarath G."/>
            <person name="Tatineni S."/>
        </authorList>
    </citation>
    <scope>NUCLEOTIDE SEQUENCE</scope>
    <source>
        <strain evidence="2">LincolnNE</strain>
    </source>
</reference>
<sequence length="245" mass="27989">MNHSLVSGHSSLSDRFRQQQQRQQQDEIAAERKPSIMFSHNHHHQQDQVENEFRNIKLKLKGPNRHSELQAVKALMAMSAQQNLYKPDDNVVIACNNSGCNDDDNPNKPTSQKDFTIASATATAIAKKKRESFTNHRNHSRSESPEPIYGLAITMTEEEFKELAEREGIKDVIGEPICKLCGGLFSGPLGIALHMCPAMKRQTFRCEICGEDKWKTKANLHSHIKWCKKRLSMKTEQHHESKQIY</sequence>
<gene>
    <name evidence="2" type="primary">Insm2</name>
    <name evidence="2" type="ORF">g.8513</name>
</gene>
<organism evidence="2">
    <name type="scientific">Aceria tosichella</name>
    <name type="common">wheat curl mite</name>
    <dbReference type="NCBI Taxonomy" id="561515"/>
    <lineage>
        <taxon>Eukaryota</taxon>
        <taxon>Metazoa</taxon>
        <taxon>Ecdysozoa</taxon>
        <taxon>Arthropoda</taxon>
        <taxon>Chelicerata</taxon>
        <taxon>Arachnida</taxon>
        <taxon>Acari</taxon>
        <taxon>Acariformes</taxon>
        <taxon>Trombidiformes</taxon>
        <taxon>Prostigmata</taxon>
        <taxon>Eupodina</taxon>
        <taxon>Eriophyoidea</taxon>
        <taxon>Eriophyidae</taxon>
        <taxon>Eriophyinae</taxon>
        <taxon>Aceriini</taxon>
        <taxon>Aceria</taxon>
    </lineage>
</organism>
<feature type="region of interest" description="Disordered" evidence="1">
    <location>
        <begin position="1"/>
        <end position="28"/>
    </location>
</feature>
<evidence type="ECO:0000313" key="2">
    <source>
        <dbReference type="EMBL" id="MDE48229.1"/>
    </source>
</evidence>
<name>A0A6G1SCY5_9ACAR</name>
<dbReference type="AlphaFoldDB" id="A0A6G1SCY5"/>
<feature type="compositionally biased region" description="Polar residues" evidence="1">
    <location>
        <begin position="1"/>
        <end position="11"/>
    </location>
</feature>
<proteinExistence type="predicted"/>
<protein>
    <submittedName>
        <fullName evidence="2">Insulinoma-associated protein 2</fullName>
    </submittedName>
</protein>
<evidence type="ECO:0000256" key="1">
    <source>
        <dbReference type="SAM" id="MobiDB-lite"/>
    </source>
</evidence>